<evidence type="ECO:0000256" key="1">
    <source>
        <dbReference type="ARBA" id="ARBA00007169"/>
    </source>
</evidence>
<dbReference type="InterPro" id="IPR029058">
    <property type="entry name" value="AB_hydrolase_fold"/>
</dbReference>
<evidence type="ECO:0000313" key="5">
    <source>
        <dbReference type="Proteomes" id="UP001551675"/>
    </source>
</evidence>
<evidence type="ECO:0000259" key="3">
    <source>
        <dbReference type="SMART" id="SM00824"/>
    </source>
</evidence>
<dbReference type="PANTHER" id="PTHR11487:SF0">
    <property type="entry name" value="S-ACYL FATTY ACID SYNTHASE THIOESTERASE, MEDIUM CHAIN"/>
    <property type="match status" value="1"/>
</dbReference>
<comment type="caution">
    <text evidence="4">The sequence shown here is derived from an EMBL/GenBank/DDBJ whole genome shotgun (WGS) entry which is preliminary data.</text>
</comment>
<proteinExistence type="inferred from homology"/>
<dbReference type="InterPro" id="IPR020802">
    <property type="entry name" value="TesA-like"/>
</dbReference>
<dbReference type="Proteomes" id="UP001551675">
    <property type="component" value="Unassembled WGS sequence"/>
</dbReference>
<dbReference type="Pfam" id="PF00975">
    <property type="entry name" value="Thioesterase"/>
    <property type="match status" value="1"/>
</dbReference>
<feature type="domain" description="Thioesterase TesA-like" evidence="3">
    <location>
        <begin position="24"/>
        <end position="200"/>
    </location>
</feature>
<keyword evidence="5" id="KW-1185">Reference proteome</keyword>
<evidence type="ECO:0000313" key="4">
    <source>
        <dbReference type="EMBL" id="MEV0972306.1"/>
    </source>
</evidence>
<accession>A0ABV3GKY6</accession>
<dbReference type="PANTHER" id="PTHR11487">
    <property type="entry name" value="THIOESTERASE"/>
    <property type="match status" value="1"/>
</dbReference>
<dbReference type="EMBL" id="JBFALK010000016">
    <property type="protein sequence ID" value="MEV0972306.1"/>
    <property type="molecule type" value="Genomic_DNA"/>
</dbReference>
<dbReference type="SUPFAM" id="SSF53474">
    <property type="entry name" value="alpha/beta-Hydrolases"/>
    <property type="match status" value="1"/>
</dbReference>
<name>A0ABV3GKY6_MICGL</name>
<comment type="similarity">
    <text evidence="1">Belongs to the thioesterase family.</text>
</comment>
<gene>
    <name evidence="4" type="ORF">AB0I59_27210</name>
</gene>
<sequence length="265" mass="28127">MPAGHRGSWFVADSEGADDLPRVYCFAHAGGNVRTFLRWQAELDGAAQVTGVVMPGRAHRYEEPPPADVGEYADGAAAAIAAASAGRPFVLFGHSLGALVAFEVARRLAGAAELRHLVASAASAPSLLPSARVVEAAALEGRAFAEAAGFFGGLPPEILANEELHHLLLPVMRADFRLVARYRYRPAAPLPVGISLLNGLDDPHIKAAGLGPWEAETVQPVRRLWSPGGHFYFEDRPRAVTDALRELVAREVAAPASPGHSELMI</sequence>
<evidence type="ECO:0000256" key="2">
    <source>
        <dbReference type="ARBA" id="ARBA00022801"/>
    </source>
</evidence>
<dbReference type="InterPro" id="IPR001031">
    <property type="entry name" value="Thioesterase"/>
</dbReference>
<dbReference type="InterPro" id="IPR012223">
    <property type="entry name" value="TEII"/>
</dbReference>
<reference evidence="4 5" key="1">
    <citation type="submission" date="2024-06" db="EMBL/GenBank/DDBJ databases">
        <title>The Natural Products Discovery Center: Release of the First 8490 Sequenced Strains for Exploring Actinobacteria Biosynthetic Diversity.</title>
        <authorList>
            <person name="Kalkreuter E."/>
            <person name="Kautsar S.A."/>
            <person name="Yang D."/>
            <person name="Bader C.D."/>
            <person name="Teijaro C.N."/>
            <person name="Fluegel L."/>
            <person name="Davis C.M."/>
            <person name="Simpson J.R."/>
            <person name="Lauterbach L."/>
            <person name="Steele A.D."/>
            <person name="Gui C."/>
            <person name="Meng S."/>
            <person name="Li G."/>
            <person name="Viehrig K."/>
            <person name="Ye F."/>
            <person name="Su P."/>
            <person name="Kiefer A.F."/>
            <person name="Nichols A."/>
            <person name="Cepeda A.J."/>
            <person name="Yan W."/>
            <person name="Fan B."/>
            <person name="Jiang Y."/>
            <person name="Adhikari A."/>
            <person name="Zheng C.-J."/>
            <person name="Schuster L."/>
            <person name="Cowan T.M."/>
            <person name="Smanski M.J."/>
            <person name="Chevrette M.G."/>
            <person name="De Carvalho L.P.S."/>
            <person name="Shen B."/>
        </authorList>
    </citation>
    <scope>NUCLEOTIDE SEQUENCE [LARGE SCALE GENOMIC DNA]</scope>
    <source>
        <strain evidence="4 5">NPDC050100</strain>
    </source>
</reference>
<dbReference type="SMART" id="SM00824">
    <property type="entry name" value="PKS_TE"/>
    <property type="match status" value="1"/>
</dbReference>
<dbReference type="Gene3D" id="3.40.50.1820">
    <property type="entry name" value="alpha/beta hydrolase"/>
    <property type="match status" value="1"/>
</dbReference>
<organism evidence="4 5">
    <name type="scientific">Microtetraspora glauca</name>
    <dbReference type="NCBI Taxonomy" id="1996"/>
    <lineage>
        <taxon>Bacteria</taxon>
        <taxon>Bacillati</taxon>
        <taxon>Actinomycetota</taxon>
        <taxon>Actinomycetes</taxon>
        <taxon>Streptosporangiales</taxon>
        <taxon>Streptosporangiaceae</taxon>
        <taxon>Microtetraspora</taxon>
    </lineage>
</organism>
<dbReference type="GO" id="GO:0016787">
    <property type="term" value="F:hydrolase activity"/>
    <property type="evidence" value="ECO:0007669"/>
    <property type="project" value="UniProtKB-KW"/>
</dbReference>
<dbReference type="RefSeq" id="WP_358137323.1">
    <property type="nucleotide sequence ID" value="NZ_JBFALK010000016.1"/>
</dbReference>
<protein>
    <submittedName>
        <fullName evidence="4">Alpha/beta fold hydrolase</fullName>
    </submittedName>
</protein>
<keyword evidence="2 4" id="KW-0378">Hydrolase</keyword>